<dbReference type="GO" id="GO:0001508">
    <property type="term" value="P:action potential"/>
    <property type="evidence" value="ECO:0007669"/>
    <property type="project" value="TreeGrafter"/>
</dbReference>
<keyword evidence="9" id="KW-0406">Ion transport</keyword>
<dbReference type="InterPro" id="IPR005821">
    <property type="entry name" value="Ion_trans_dom"/>
</dbReference>
<dbReference type="SUPFAM" id="SSF81324">
    <property type="entry name" value="Voltage-gated potassium channels"/>
    <property type="match status" value="1"/>
</dbReference>
<dbReference type="Gene3D" id="1.10.287.70">
    <property type="match status" value="1"/>
</dbReference>
<evidence type="ECO:0000256" key="3">
    <source>
        <dbReference type="ARBA" id="ARBA00022538"/>
    </source>
</evidence>
<evidence type="ECO:0000313" key="14">
    <source>
        <dbReference type="EMBL" id="PWR73409.1"/>
    </source>
</evidence>
<dbReference type="InterPro" id="IPR028325">
    <property type="entry name" value="VG_K_chnl"/>
</dbReference>
<evidence type="ECO:0000256" key="7">
    <source>
        <dbReference type="ARBA" id="ARBA00022958"/>
    </source>
</evidence>
<name>A0A2V2N0Y3_9EURY</name>
<evidence type="ECO:0000256" key="10">
    <source>
        <dbReference type="ARBA" id="ARBA00023136"/>
    </source>
</evidence>
<dbReference type="GO" id="GO:0005249">
    <property type="term" value="F:voltage-gated potassium channel activity"/>
    <property type="evidence" value="ECO:0007669"/>
    <property type="project" value="InterPro"/>
</dbReference>
<keyword evidence="3" id="KW-0633">Potassium transport</keyword>
<evidence type="ECO:0000256" key="11">
    <source>
        <dbReference type="ARBA" id="ARBA00023303"/>
    </source>
</evidence>
<protein>
    <submittedName>
        <fullName evidence="14">Ion transporter</fullName>
    </submittedName>
</protein>
<sequence>MNYQDARAYIHNILDNPSLEDRNAQFLHVILASAILVNTIAVILYTVKSIAFHYGVMLNLIMNTCITIFLIEYILRIWSCTQTTVPYRMITDRIRYAANIYLLIDLVSVLPLFIPVIVPSDLAVIRFSRLISIFKLGRFTRYTSSLTQLKQVIRRKSEIIVIMLFSLVFVILFSSTIMYVVENHVQPDKFSSIPASLWWAVMTVTTVGYGDIIPVTTVGKIIAGVITISGVLVLALPSAIMASGFIEEKERARNNEIVRINMESSLALIDKLGSLHSKGYITDEEYLTLKKQIIFEK</sequence>
<evidence type="ECO:0000259" key="13">
    <source>
        <dbReference type="Pfam" id="PF00520"/>
    </source>
</evidence>
<feature type="transmembrane region" description="Helical" evidence="12">
    <location>
        <begin position="51"/>
        <end position="75"/>
    </location>
</feature>
<feature type="transmembrane region" description="Helical" evidence="12">
    <location>
        <begin position="193"/>
        <end position="215"/>
    </location>
</feature>
<feature type="domain" description="Ion transport" evidence="13">
    <location>
        <begin position="25"/>
        <end position="252"/>
    </location>
</feature>
<keyword evidence="6" id="KW-0851">Voltage-gated channel</keyword>
<dbReference type="PANTHER" id="PTHR11537:SF254">
    <property type="entry name" value="POTASSIUM VOLTAGE-GATED CHANNEL PROTEIN SHAB"/>
    <property type="match status" value="1"/>
</dbReference>
<evidence type="ECO:0000256" key="12">
    <source>
        <dbReference type="SAM" id="Phobius"/>
    </source>
</evidence>
<feature type="transmembrane region" description="Helical" evidence="12">
    <location>
        <begin position="159"/>
        <end position="181"/>
    </location>
</feature>
<dbReference type="AlphaFoldDB" id="A0A2V2N0Y3"/>
<comment type="subcellular location">
    <subcellularLocation>
        <location evidence="1">Membrane</location>
        <topology evidence="1">Multi-pass membrane protein</topology>
    </subcellularLocation>
</comment>
<keyword evidence="8 12" id="KW-1133">Transmembrane helix</keyword>
<feature type="transmembrane region" description="Helical" evidence="12">
    <location>
        <begin position="96"/>
        <end position="118"/>
    </location>
</feature>
<dbReference type="GO" id="GO:0008076">
    <property type="term" value="C:voltage-gated potassium channel complex"/>
    <property type="evidence" value="ECO:0007669"/>
    <property type="project" value="InterPro"/>
</dbReference>
<comment type="caution">
    <text evidence="14">The sequence shown here is derived from an EMBL/GenBank/DDBJ whole genome shotgun (WGS) entry which is preliminary data.</text>
</comment>
<evidence type="ECO:0000256" key="4">
    <source>
        <dbReference type="ARBA" id="ARBA00022692"/>
    </source>
</evidence>
<evidence type="ECO:0000256" key="9">
    <source>
        <dbReference type="ARBA" id="ARBA00023065"/>
    </source>
</evidence>
<evidence type="ECO:0000313" key="15">
    <source>
        <dbReference type="Proteomes" id="UP000245934"/>
    </source>
</evidence>
<dbReference type="PRINTS" id="PR00169">
    <property type="entry name" value="KCHANNEL"/>
</dbReference>
<dbReference type="GeneID" id="97608893"/>
<reference evidence="14 15" key="1">
    <citation type="submission" date="2018-05" db="EMBL/GenBank/DDBJ databases">
        <title>Draft genome of Methanospirillum stamsii Pt1.</title>
        <authorList>
            <person name="Dueholm M.S."/>
            <person name="Nielsen P.H."/>
            <person name="Bakmann L.F."/>
            <person name="Otzen D.E."/>
        </authorList>
    </citation>
    <scope>NUCLEOTIDE SEQUENCE [LARGE SCALE GENOMIC DNA]</scope>
    <source>
        <strain evidence="14 15">Pt1</strain>
    </source>
</reference>
<evidence type="ECO:0000256" key="8">
    <source>
        <dbReference type="ARBA" id="ARBA00022989"/>
    </source>
</evidence>
<feature type="transmembrane region" description="Helical" evidence="12">
    <location>
        <begin position="221"/>
        <end position="246"/>
    </location>
</feature>
<feature type="transmembrane region" description="Helical" evidence="12">
    <location>
        <begin position="26"/>
        <end position="45"/>
    </location>
</feature>
<evidence type="ECO:0000256" key="1">
    <source>
        <dbReference type="ARBA" id="ARBA00004141"/>
    </source>
</evidence>
<keyword evidence="10 12" id="KW-0472">Membrane</keyword>
<dbReference type="EMBL" id="QGMZ01000018">
    <property type="protein sequence ID" value="PWR73409.1"/>
    <property type="molecule type" value="Genomic_DNA"/>
</dbReference>
<keyword evidence="15" id="KW-1185">Reference proteome</keyword>
<accession>A0A2V2N0Y3</accession>
<keyword evidence="5" id="KW-0631">Potassium channel</keyword>
<dbReference type="Proteomes" id="UP000245934">
    <property type="component" value="Unassembled WGS sequence"/>
</dbReference>
<dbReference type="FunFam" id="1.10.287.70:FF:000028">
    <property type="entry name" value="potassium voltage-gated channel subfamily D member 3"/>
    <property type="match status" value="1"/>
</dbReference>
<dbReference type="OrthoDB" id="56871at2157"/>
<keyword evidence="11" id="KW-0407">Ion channel</keyword>
<organism evidence="14 15">
    <name type="scientific">Methanospirillum stamsii</name>
    <dbReference type="NCBI Taxonomy" id="1277351"/>
    <lineage>
        <taxon>Archaea</taxon>
        <taxon>Methanobacteriati</taxon>
        <taxon>Methanobacteriota</taxon>
        <taxon>Stenosarchaea group</taxon>
        <taxon>Methanomicrobia</taxon>
        <taxon>Methanomicrobiales</taxon>
        <taxon>Methanospirillaceae</taxon>
        <taxon>Methanospirillum</taxon>
    </lineage>
</organism>
<dbReference type="PANTHER" id="PTHR11537">
    <property type="entry name" value="VOLTAGE-GATED POTASSIUM CHANNEL"/>
    <property type="match status" value="1"/>
</dbReference>
<keyword evidence="2" id="KW-0813">Transport</keyword>
<dbReference type="Gene3D" id="1.20.120.350">
    <property type="entry name" value="Voltage-gated potassium channels. Chain C"/>
    <property type="match status" value="1"/>
</dbReference>
<dbReference type="Pfam" id="PF00520">
    <property type="entry name" value="Ion_trans"/>
    <property type="match status" value="1"/>
</dbReference>
<evidence type="ECO:0000256" key="5">
    <source>
        <dbReference type="ARBA" id="ARBA00022826"/>
    </source>
</evidence>
<keyword evidence="7" id="KW-0630">Potassium</keyword>
<evidence type="ECO:0000256" key="2">
    <source>
        <dbReference type="ARBA" id="ARBA00022448"/>
    </source>
</evidence>
<gene>
    <name evidence="14" type="ORF">DLD82_09140</name>
</gene>
<keyword evidence="4 12" id="KW-0812">Transmembrane</keyword>
<evidence type="ECO:0000256" key="6">
    <source>
        <dbReference type="ARBA" id="ARBA00022882"/>
    </source>
</evidence>
<proteinExistence type="predicted"/>
<dbReference type="RefSeq" id="WP_109940820.1">
    <property type="nucleotide sequence ID" value="NZ_CP176366.1"/>
</dbReference>
<dbReference type="InterPro" id="IPR027359">
    <property type="entry name" value="Volt_channel_dom_sf"/>
</dbReference>